<dbReference type="GO" id="GO:0000155">
    <property type="term" value="F:phosphorelay sensor kinase activity"/>
    <property type="evidence" value="ECO:0007669"/>
    <property type="project" value="InterPro"/>
</dbReference>
<keyword evidence="4" id="KW-0808">Transferase</keyword>
<dbReference type="InterPro" id="IPR000014">
    <property type="entry name" value="PAS"/>
</dbReference>
<dbReference type="Gene3D" id="3.30.565.10">
    <property type="entry name" value="Histidine kinase-like ATPase, C-terminal domain"/>
    <property type="match status" value="1"/>
</dbReference>
<dbReference type="InterPro" id="IPR005467">
    <property type="entry name" value="His_kinase_dom"/>
</dbReference>
<dbReference type="Proteomes" id="UP000516093">
    <property type="component" value="Chromosome"/>
</dbReference>
<dbReference type="SMART" id="SM00086">
    <property type="entry name" value="PAC"/>
    <property type="match status" value="1"/>
</dbReference>
<dbReference type="PROSITE" id="PS50112">
    <property type="entry name" value="PAS"/>
    <property type="match status" value="1"/>
</dbReference>
<dbReference type="InterPro" id="IPR036097">
    <property type="entry name" value="HisK_dim/P_sf"/>
</dbReference>
<evidence type="ECO:0000259" key="8">
    <source>
        <dbReference type="PROSITE" id="PS50112"/>
    </source>
</evidence>
<dbReference type="Pfam" id="PF00512">
    <property type="entry name" value="HisKA"/>
    <property type="match status" value="1"/>
</dbReference>
<dbReference type="Gene3D" id="3.30.450.20">
    <property type="entry name" value="PAS domain"/>
    <property type="match status" value="4"/>
</dbReference>
<dbReference type="KEGG" id="hqi:H9L05_15405"/>
<evidence type="ECO:0000256" key="1">
    <source>
        <dbReference type="ARBA" id="ARBA00000085"/>
    </source>
</evidence>
<keyword evidence="11" id="KW-1185">Reference proteome</keyword>
<evidence type="ECO:0000313" key="11">
    <source>
        <dbReference type="Proteomes" id="UP000516093"/>
    </source>
</evidence>
<dbReference type="InterPro" id="IPR001610">
    <property type="entry name" value="PAC"/>
</dbReference>
<dbReference type="Gene3D" id="1.10.287.130">
    <property type="match status" value="1"/>
</dbReference>
<gene>
    <name evidence="10" type="ORF">H9L05_15405</name>
</gene>
<keyword evidence="3" id="KW-0597">Phosphoprotein</keyword>
<proteinExistence type="predicted"/>
<feature type="domain" description="Histidine kinase" evidence="7">
    <location>
        <begin position="714"/>
        <end position="928"/>
    </location>
</feature>
<dbReference type="InterPro" id="IPR036890">
    <property type="entry name" value="HATPase_C_sf"/>
</dbReference>
<evidence type="ECO:0000259" key="9">
    <source>
        <dbReference type="PROSITE" id="PS50113"/>
    </source>
</evidence>
<dbReference type="PANTHER" id="PTHR43304">
    <property type="entry name" value="PHYTOCHROME-LIKE PROTEIN CPH1"/>
    <property type="match status" value="1"/>
</dbReference>
<evidence type="ECO:0000313" key="10">
    <source>
        <dbReference type="EMBL" id="QNP51406.1"/>
    </source>
</evidence>
<keyword evidence="5" id="KW-0418">Kinase</keyword>
<dbReference type="InterPro" id="IPR000700">
    <property type="entry name" value="PAS-assoc_C"/>
</dbReference>
<organism evidence="10 11">
    <name type="scientific">Hymenobacter qilianensis</name>
    <dbReference type="NCBI Taxonomy" id="1385715"/>
    <lineage>
        <taxon>Bacteria</taxon>
        <taxon>Pseudomonadati</taxon>
        <taxon>Bacteroidota</taxon>
        <taxon>Cytophagia</taxon>
        <taxon>Cytophagales</taxon>
        <taxon>Hymenobacteraceae</taxon>
        <taxon>Hymenobacter</taxon>
    </lineage>
</organism>
<dbReference type="Pfam" id="PF08447">
    <property type="entry name" value="PAS_3"/>
    <property type="match status" value="1"/>
</dbReference>
<dbReference type="RefSeq" id="WP_187731690.1">
    <property type="nucleotide sequence ID" value="NZ_CP060784.1"/>
</dbReference>
<dbReference type="CDD" id="cd00130">
    <property type="entry name" value="PAS"/>
    <property type="match status" value="2"/>
</dbReference>
<evidence type="ECO:0000256" key="6">
    <source>
        <dbReference type="SAM" id="Coils"/>
    </source>
</evidence>
<dbReference type="InterPro" id="IPR052162">
    <property type="entry name" value="Sensor_kinase/Photoreceptor"/>
</dbReference>
<dbReference type="SMART" id="SM00387">
    <property type="entry name" value="HATPase_c"/>
    <property type="match status" value="1"/>
</dbReference>
<dbReference type="InterPro" id="IPR003661">
    <property type="entry name" value="HisK_dim/P_dom"/>
</dbReference>
<dbReference type="CDD" id="cd00082">
    <property type="entry name" value="HisKA"/>
    <property type="match status" value="1"/>
</dbReference>
<dbReference type="PROSITE" id="PS50109">
    <property type="entry name" value="HIS_KIN"/>
    <property type="match status" value="1"/>
</dbReference>
<dbReference type="EC" id="2.7.13.3" evidence="2"/>
<dbReference type="SUPFAM" id="SSF55785">
    <property type="entry name" value="PYP-like sensor domain (PAS domain)"/>
    <property type="match status" value="4"/>
</dbReference>
<dbReference type="InterPro" id="IPR035965">
    <property type="entry name" value="PAS-like_dom_sf"/>
</dbReference>
<dbReference type="PROSITE" id="PS50113">
    <property type="entry name" value="PAC"/>
    <property type="match status" value="1"/>
</dbReference>
<dbReference type="Pfam" id="PF02518">
    <property type="entry name" value="HATPase_c"/>
    <property type="match status" value="1"/>
</dbReference>
<evidence type="ECO:0000256" key="4">
    <source>
        <dbReference type="ARBA" id="ARBA00022679"/>
    </source>
</evidence>
<dbReference type="InterPro" id="IPR004358">
    <property type="entry name" value="Sig_transdc_His_kin-like_C"/>
</dbReference>
<feature type="domain" description="PAS" evidence="8">
    <location>
        <begin position="550"/>
        <end position="605"/>
    </location>
</feature>
<dbReference type="FunFam" id="3.30.450.20:FF:000099">
    <property type="entry name" value="Sensory box sensor histidine kinase"/>
    <property type="match status" value="1"/>
</dbReference>
<dbReference type="NCBIfam" id="TIGR00229">
    <property type="entry name" value="sensory_box"/>
    <property type="match status" value="1"/>
</dbReference>
<dbReference type="Pfam" id="PF08448">
    <property type="entry name" value="PAS_4"/>
    <property type="match status" value="3"/>
</dbReference>
<dbReference type="SMART" id="SM00388">
    <property type="entry name" value="HisKA"/>
    <property type="match status" value="1"/>
</dbReference>
<dbReference type="EMBL" id="CP060784">
    <property type="protein sequence ID" value="QNP51406.1"/>
    <property type="molecule type" value="Genomic_DNA"/>
</dbReference>
<protein>
    <recommendedName>
        <fullName evidence="2">histidine kinase</fullName>
        <ecNumber evidence="2">2.7.13.3</ecNumber>
    </recommendedName>
</protein>
<evidence type="ECO:0000256" key="3">
    <source>
        <dbReference type="ARBA" id="ARBA00022553"/>
    </source>
</evidence>
<evidence type="ECO:0000256" key="2">
    <source>
        <dbReference type="ARBA" id="ARBA00012438"/>
    </source>
</evidence>
<dbReference type="PANTHER" id="PTHR43304:SF1">
    <property type="entry name" value="PAC DOMAIN-CONTAINING PROTEIN"/>
    <property type="match status" value="1"/>
</dbReference>
<dbReference type="SUPFAM" id="SSF47384">
    <property type="entry name" value="Homodimeric domain of signal transducing histidine kinase"/>
    <property type="match status" value="1"/>
</dbReference>
<keyword evidence="6" id="KW-0175">Coiled coil</keyword>
<dbReference type="SUPFAM" id="SSF55874">
    <property type="entry name" value="ATPase domain of HSP90 chaperone/DNA topoisomerase II/histidine kinase"/>
    <property type="match status" value="1"/>
</dbReference>
<feature type="domain" description="PAC" evidence="9">
    <location>
        <begin position="623"/>
        <end position="675"/>
    </location>
</feature>
<dbReference type="InterPro" id="IPR013656">
    <property type="entry name" value="PAS_4"/>
</dbReference>
<dbReference type="SMART" id="SM00091">
    <property type="entry name" value="PAS"/>
    <property type="match status" value="4"/>
</dbReference>
<dbReference type="InterPro" id="IPR013655">
    <property type="entry name" value="PAS_fold_3"/>
</dbReference>
<evidence type="ECO:0000259" key="7">
    <source>
        <dbReference type="PROSITE" id="PS50109"/>
    </source>
</evidence>
<dbReference type="PRINTS" id="PR00344">
    <property type="entry name" value="BCTRLSENSOR"/>
</dbReference>
<name>A0A7H0GSZ0_9BACT</name>
<comment type="catalytic activity">
    <reaction evidence="1">
        <text>ATP + protein L-histidine = ADP + protein N-phospho-L-histidine.</text>
        <dbReference type="EC" id="2.7.13.3"/>
    </reaction>
</comment>
<evidence type="ECO:0000256" key="5">
    <source>
        <dbReference type="ARBA" id="ARBA00022777"/>
    </source>
</evidence>
<reference evidence="10 11" key="1">
    <citation type="submission" date="2020-08" db="EMBL/GenBank/DDBJ databases">
        <title>Genome sequence of Hymenobacter qilianensis JCM 19763T.</title>
        <authorList>
            <person name="Hyun D.-W."/>
            <person name="Bae J.-W."/>
        </authorList>
    </citation>
    <scope>NUCLEOTIDE SEQUENCE [LARGE SCALE GENOMIC DNA]</scope>
    <source>
        <strain evidence="10 11">JCM 19763</strain>
    </source>
</reference>
<dbReference type="InterPro" id="IPR003594">
    <property type="entry name" value="HATPase_dom"/>
</dbReference>
<dbReference type="AlphaFoldDB" id="A0A7H0GSZ0"/>
<feature type="coiled-coil region" evidence="6">
    <location>
        <begin position="673"/>
        <end position="707"/>
    </location>
</feature>
<accession>A0A7H0GSZ0</accession>
<sequence length="928" mass="104263">MPGLHDLQPLDEVLRGVLDVSLTGLIIYRPVYDADGSGSVVDFAFAYVNPAAQRMLSLPEQPALTHLQHWPRSQAYGTFALHLHAFESGEPGQQDVQYQADGYQNYYRLAVRRSGQSLLVSLSDTPDQPRTLIEVAQAQAEVQRQGQQLQRLFMEAPAAICILSGPDFVFELVNPGYQRLLPGRQLLGLPFVEAVPELANHSSVEVFRQIYQTGVTHEELGILVPVARPDGVLEDRYFNYIQQARRNERGQIDGILVFAFEVTEQFCARQQAEALQSELRAGAERQAQASKAIYQIFEHTPAAICIHRGPEHRYEYVNAAYQAFFPDRQLLGLSVAEALPETVEAGVVDLLDNVYHTGETYFGEELPLLIAQPDGRPPKQMYFTFTYQAYRENGEIVGISTFAYNVADQVLARQRREAQQRQLDQLFMQAPTPIVILDGPELVYQLVNPAYQQIFPGRDLLDKPLLEALPELADTSIPGILKQVYQTGETYVAHELPLMLARYRDAPMEEIYWSFTFQARHNGQGAIDGIFVFAQDVTAQVLARRMVEEREESFRLMADNAPAMLWVTDPEGYCTYLNQPWYTFTGQTTAEALGMGWVGAIHPEDAAAAGTAFVEANANRAPYHKLFRLRRHDGVYRWVTDSGLPHFSEAGEFEGMVGTVIDVHEQKLAELALQRLTKKLRTSRDKAQALNAELQTANDQLTRINVDLDNFIYTASHDLKAPITNIEGLVSVLSGELPTKDRSGEVDYILELMQGAVDRFKSTINHLTDVSKLQKEHGQAVSQVMLAEVVEDVRLDLAPLLQEADAQLKVDVLRCPVVAFSEKNLRSVVYNLLSNALKYRHPDRPAQVSLHCHEEDAHVVMKVQDNGLGIDLTRERQLFQMFQRFHTHVEGSGVGLYMVKKMVENAGGKIEVESEVGVGSTFTVYFKR</sequence>